<dbReference type="RefSeq" id="WP_229783384.1">
    <property type="nucleotide sequence ID" value="NZ_BMQB01000002.1"/>
</dbReference>
<reference evidence="10" key="1">
    <citation type="journal article" date="2014" name="Int. J. Syst. Evol. Microbiol.">
        <title>Complete genome sequence of Corynebacterium casei LMG S-19264T (=DSM 44701T), isolated from a smear-ripened cheese.</title>
        <authorList>
            <consortium name="US DOE Joint Genome Institute (JGI-PGF)"/>
            <person name="Walter F."/>
            <person name="Albersmeier A."/>
            <person name="Kalinowski J."/>
            <person name="Ruckert C."/>
        </authorList>
    </citation>
    <scope>NUCLEOTIDE SEQUENCE</scope>
    <source>
        <strain evidence="10">JCM 3090</strain>
    </source>
</reference>
<keyword evidence="5 8" id="KW-1133">Transmembrane helix</keyword>
<organism evidence="10 11">
    <name type="scientific">Pilimelia anulata</name>
    <dbReference type="NCBI Taxonomy" id="53371"/>
    <lineage>
        <taxon>Bacteria</taxon>
        <taxon>Bacillati</taxon>
        <taxon>Actinomycetota</taxon>
        <taxon>Actinomycetes</taxon>
        <taxon>Micromonosporales</taxon>
        <taxon>Micromonosporaceae</taxon>
        <taxon>Pilimelia</taxon>
    </lineage>
</organism>
<dbReference type="GO" id="GO:0051301">
    <property type="term" value="P:cell division"/>
    <property type="evidence" value="ECO:0007669"/>
    <property type="project" value="UniProtKB-KW"/>
</dbReference>
<evidence type="ECO:0000256" key="8">
    <source>
        <dbReference type="SAM" id="Phobius"/>
    </source>
</evidence>
<protein>
    <recommendedName>
        <fullName evidence="9">POTRA domain-containing protein</fullName>
    </recommendedName>
</protein>
<dbReference type="InterPro" id="IPR005548">
    <property type="entry name" value="Cell_div_FtsQ/DivIB_C"/>
</dbReference>
<name>A0A8J3B3Q1_9ACTN</name>
<evidence type="ECO:0000313" key="11">
    <source>
        <dbReference type="Proteomes" id="UP000649739"/>
    </source>
</evidence>
<keyword evidence="2" id="KW-1003">Cell membrane</keyword>
<dbReference type="Proteomes" id="UP000649739">
    <property type="component" value="Unassembled WGS sequence"/>
</dbReference>
<comment type="caution">
    <text evidence="10">The sequence shown here is derived from an EMBL/GenBank/DDBJ whole genome shotgun (WGS) entry which is preliminary data.</text>
</comment>
<dbReference type="Pfam" id="PF03799">
    <property type="entry name" value="FtsQ_DivIB_C"/>
    <property type="match status" value="1"/>
</dbReference>
<proteinExistence type="predicted"/>
<dbReference type="EMBL" id="BMQB01000002">
    <property type="protein sequence ID" value="GGJ85622.1"/>
    <property type="molecule type" value="Genomic_DNA"/>
</dbReference>
<dbReference type="PROSITE" id="PS51779">
    <property type="entry name" value="POTRA"/>
    <property type="match status" value="1"/>
</dbReference>
<evidence type="ECO:0000256" key="6">
    <source>
        <dbReference type="ARBA" id="ARBA00023136"/>
    </source>
</evidence>
<dbReference type="PANTHER" id="PTHR37820:SF1">
    <property type="entry name" value="CELL DIVISION PROTEIN FTSQ"/>
    <property type="match status" value="1"/>
</dbReference>
<feature type="transmembrane region" description="Helical" evidence="8">
    <location>
        <begin position="27"/>
        <end position="47"/>
    </location>
</feature>
<gene>
    <name evidence="10" type="ORF">GCM10010123_14100</name>
</gene>
<evidence type="ECO:0000256" key="1">
    <source>
        <dbReference type="ARBA" id="ARBA00004370"/>
    </source>
</evidence>
<keyword evidence="4 8" id="KW-0812">Transmembrane</keyword>
<evidence type="ECO:0000256" key="4">
    <source>
        <dbReference type="ARBA" id="ARBA00022692"/>
    </source>
</evidence>
<evidence type="ECO:0000256" key="7">
    <source>
        <dbReference type="ARBA" id="ARBA00023306"/>
    </source>
</evidence>
<evidence type="ECO:0000256" key="2">
    <source>
        <dbReference type="ARBA" id="ARBA00022475"/>
    </source>
</evidence>
<keyword evidence="6 8" id="KW-0472">Membrane</keyword>
<evidence type="ECO:0000256" key="5">
    <source>
        <dbReference type="ARBA" id="ARBA00022989"/>
    </source>
</evidence>
<sequence>MRARTGAVPPSVRRFSRRARRRRLRAAAPWAVVLAVALLAGIAWWAVRNTAVLAIRAVRVTGTVLLDPYDVHTAAAVAVGTPMARLDAAAVRRRVAALPAAGAVEVERDWPGTVRIRVRERTPVAAVPRGREYLWLDGTGVTFHTDGDAGGVPVVKLTAPGPADPSTRAVLRVLTELPAALADRVRAVLVASPAKITLSMRDGRTVVWGDAADSATKARTALALLRAEHRRIDVSSPDVVSVKP</sequence>
<dbReference type="AlphaFoldDB" id="A0A8J3B3Q1"/>
<keyword evidence="7" id="KW-0131">Cell cycle</keyword>
<dbReference type="GO" id="GO:0005886">
    <property type="term" value="C:plasma membrane"/>
    <property type="evidence" value="ECO:0007669"/>
    <property type="project" value="TreeGrafter"/>
</dbReference>
<evidence type="ECO:0000313" key="10">
    <source>
        <dbReference type="EMBL" id="GGJ85622.1"/>
    </source>
</evidence>
<dbReference type="Gene3D" id="3.10.20.310">
    <property type="entry name" value="membrane protein fhac"/>
    <property type="match status" value="1"/>
</dbReference>
<dbReference type="InterPro" id="IPR050487">
    <property type="entry name" value="FtsQ_DivIB"/>
</dbReference>
<accession>A0A8J3B3Q1</accession>
<comment type="subcellular location">
    <subcellularLocation>
        <location evidence="1">Membrane</location>
    </subcellularLocation>
</comment>
<dbReference type="InterPro" id="IPR013685">
    <property type="entry name" value="POTRA_FtsQ_type"/>
</dbReference>
<dbReference type="PANTHER" id="PTHR37820">
    <property type="entry name" value="CELL DIVISION PROTEIN DIVIB"/>
    <property type="match status" value="1"/>
</dbReference>
<dbReference type="InterPro" id="IPR034746">
    <property type="entry name" value="POTRA"/>
</dbReference>
<evidence type="ECO:0000256" key="3">
    <source>
        <dbReference type="ARBA" id="ARBA00022618"/>
    </source>
</evidence>
<reference evidence="10" key="2">
    <citation type="submission" date="2020-09" db="EMBL/GenBank/DDBJ databases">
        <authorList>
            <person name="Sun Q."/>
            <person name="Ohkuma M."/>
        </authorList>
    </citation>
    <scope>NUCLEOTIDE SEQUENCE</scope>
    <source>
        <strain evidence="10">JCM 3090</strain>
    </source>
</reference>
<keyword evidence="3" id="KW-0132">Cell division</keyword>
<keyword evidence="11" id="KW-1185">Reference proteome</keyword>
<feature type="domain" description="POTRA" evidence="9">
    <location>
        <begin position="53"/>
        <end position="121"/>
    </location>
</feature>
<evidence type="ECO:0000259" key="9">
    <source>
        <dbReference type="PROSITE" id="PS51779"/>
    </source>
</evidence>
<dbReference type="Pfam" id="PF08478">
    <property type="entry name" value="POTRA_1"/>
    <property type="match status" value="1"/>
</dbReference>